<dbReference type="Proteomes" id="UP001161406">
    <property type="component" value="Unassembled WGS sequence"/>
</dbReference>
<sequence length="242" mass="25912">MKSFRLAIFTAIAVVTAASAAFAAPATVTTNVNVRSGPSQQTAVLDVLQAGTRVDAQCDSSGWCQVSYGRISGWVSAAYISTGGVSMNPKPPRPTEPQPVPLPEPIPGNPWPGNPGNPWPGNPGNPWPGNPGGGWNPGNPGWPQPPRPPRPQPQPPVYEDAGACFYSERNMRGQSFCLDQGETMDRLPRGWNDNIRSVEVFGGARVDLCSDQFQYGACITLRSDTPRLPGRLDRQASSVDVY</sequence>
<evidence type="ECO:0000313" key="5">
    <source>
        <dbReference type="Proteomes" id="UP001161406"/>
    </source>
</evidence>
<comment type="caution">
    <text evidence="4">The sequence shown here is derived from an EMBL/GenBank/DDBJ whole genome shotgun (WGS) entry which is preliminary data.</text>
</comment>
<dbReference type="SMART" id="SM00287">
    <property type="entry name" value="SH3b"/>
    <property type="match status" value="1"/>
</dbReference>
<dbReference type="Pfam" id="PF03995">
    <property type="entry name" value="Inhibitor_I36"/>
    <property type="match status" value="1"/>
</dbReference>
<dbReference type="InterPro" id="IPR011024">
    <property type="entry name" value="G_crystallin-like"/>
</dbReference>
<keyword evidence="5" id="KW-1185">Reference proteome</keyword>
<dbReference type="Gene3D" id="2.60.20.10">
    <property type="entry name" value="Crystallins"/>
    <property type="match status" value="1"/>
</dbReference>
<proteinExistence type="predicted"/>
<dbReference type="Pfam" id="PF08239">
    <property type="entry name" value="SH3_3"/>
    <property type="match status" value="1"/>
</dbReference>
<organism evidence="4 5">
    <name type="scientific">Devosia yakushimensis</name>
    <dbReference type="NCBI Taxonomy" id="470028"/>
    <lineage>
        <taxon>Bacteria</taxon>
        <taxon>Pseudomonadati</taxon>
        <taxon>Pseudomonadota</taxon>
        <taxon>Alphaproteobacteria</taxon>
        <taxon>Hyphomicrobiales</taxon>
        <taxon>Devosiaceae</taxon>
        <taxon>Devosia</taxon>
    </lineage>
</organism>
<feature type="region of interest" description="Disordered" evidence="1">
    <location>
        <begin position="86"/>
        <end position="160"/>
    </location>
</feature>
<dbReference type="RefSeq" id="WP_284387720.1">
    <property type="nucleotide sequence ID" value="NZ_BSNG01000001.1"/>
</dbReference>
<dbReference type="SUPFAM" id="SSF49695">
    <property type="entry name" value="gamma-Crystallin-like"/>
    <property type="match status" value="1"/>
</dbReference>
<name>A0ABQ5U927_9HYPH</name>
<dbReference type="Gene3D" id="2.30.30.40">
    <property type="entry name" value="SH3 Domains"/>
    <property type="match status" value="1"/>
</dbReference>
<keyword evidence="2" id="KW-0732">Signal</keyword>
<evidence type="ECO:0000313" key="4">
    <source>
        <dbReference type="EMBL" id="GLQ08642.1"/>
    </source>
</evidence>
<evidence type="ECO:0000256" key="2">
    <source>
        <dbReference type="SAM" id="SignalP"/>
    </source>
</evidence>
<feature type="domain" description="SH3b" evidence="3">
    <location>
        <begin position="23"/>
        <end position="84"/>
    </location>
</feature>
<dbReference type="EMBL" id="BSNG01000001">
    <property type="protein sequence ID" value="GLQ08642.1"/>
    <property type="molecule type" value="Genomic_DNA"/>
</dbReference>
<accession>A0ABQ5U927</accession>
<feature type="chain" id="PRO_5045867179" description="SH3b domain-containing protein" evidence="2">
    <location>
        <begin position="24"/>
        <end position="242"/>
    </location>
</feature>
<evidence type="ECO:0000259" key="3">
    <source>
        <dbReference type="PROSITE" id="PS51781"/>
    </source>
</evidence>
<dbReference type="InterPro" id="IPR003646">
    <property type="entry name" value="SH3-like_bac-type"/>
</dbReference>
<reference evidence="4" key="2">
    <citation type="submission" date="2023-01" db="EMBL/GenBank/DDBJ databases">
        <title>Draft genome sequence of Devosia yakushimensis strain NBRC 103855.</title>
        <authorList>
            <person name="Sun Q."/>
            <person name="Mori K."/>
        </authorList>
    </citation>
    <scope>NUCLEOTIDE SEQUENCE</scope>
    <source>
        <strain evidence="4">NBRC 103855</strain>
    </source>
</reference>
<feature type="compositionally biased region" description="Pro residues" evidence="1">
    <location>
        <begin position="89"/>
        <end position="129"/>
    </location>
</feature>
<dbReference type="PROSITE" id="PS51781">
    <property type="entry name" value="SH3B"/>
    <property type="match status" value="1"/>
</dbReference>
<reference evidence="4" key="1">
    <citation type="journal article" date="2014" name="Int. J. Syst. Evol. Microbiol.">
        <title>Complete genome of a new Firmicutes species belonging to the dominant human colonic microbiota ('Ruminococcus bicirculans') reveals two chromosomes and a selective capacity to utilize plant glucans.</title>
        <authorList>
            <consortium name="NISC Comparative Sequencing Program"/>
            <person name="Wegmann U."/>
            <person name="Louis P."/>
            <person name="Goesmann A."/>
            <person name="Henrissat B."/>
            <person name="Duncan S.H."/>
            <person name="Flint H.J."/>
        </authorList>
    </citation>
    <scope>NUCLEOTIDE SEQUENCE</scope>
    <source>
        <strain evidence="4">NBRC 103855</strain>
    </source>
</reference>
<feature type="signal peptide" evidence="2">
    <location>
        <begin position="1"/>
        <end position="23"/>
    </location>
</feature>
<gene>
    <name evidence="4" type="ORF">GCM10007913_05740</name>
</gene>
<protein>
    <recommendedName>
        <fullName evidence="3">SH3b domain-containing protein</fullName>
    </recommendedName>
</protein>
<feature type="compositionally biased region" description="Pro residues" evidence="1">
    <location>
        <begin position="140"/>
        <end position="156"/>
    </location>
</feature>
<evidence type="ECO:0000256" key="1">
    <source>
        <dbReference type="SAM" id="MobiDB-lite"/>
    </source>
</evidence>